<reference evidence="1 2" key="1">
    <citation type="submission" date="2018-05" db="EMBL/GenBank/DDBJ databases">
        <title>Paenibacillus flagellatus sp. nov., isolated from selenium mineral soil.</title>
        <authorList>
            <person name="Dai X."/>
        </authorList>
    </citation>
    <scope>NUCLEOTIDE SEQUENCE [LARGE SCALE GENOMIC DNA]</scope>
    <source>
        <strain evidence="1 2">DXL2</strain>
    </source>
</reference>
<protein>
    <recommendedName>
        <fullName evidence="3">Helix-turn-helix domain-containing protein</fullName>
    </recommendedName>
</protein>
<keyword evidence="2" id="KW-1185">Reference proteome</keyword>
<sequence length="87" mass="10029">MLTDCERKVLRVLHSLYGQAWSVPDIKRICRFTLRREDQVRRAITGLIEARYVELRDGQIRVIHGSELIIAKAEPAKPSPWLGGLFD</sequence>
<dbReference type="EMBL" id="QJVJ01000001">
    <property type="protein sequence ID" value="PYI57005.1"/>
    <property type="molecule type" value="Genomic_DNA"/>
</dbReference>
<accession>A0A2V5KBS4</accession>
<organism evidence="1 2">
    <name type="scientific">Paenibacillus flagellatus</name>
    <dbReference type="NCBI Taxonomy" id="2211139"/>
    <lineage>
        <taxon>Bacteria</taxon>
        <taxon>Bacillati</taxon>
        <taxon>Bacillota</taxon>
        <taxon>Bacilli</taxon>
        <taxon>Bacillales</taxon>
        <taxon>Paenibacillaceae</taxon>
        <taxon>Paenibacillus</taxon>
    </lineage>
</organism>
<evidence type="ECO:0008006" key="3">
    <source>
        <dbReference type="Google" id="ProtNLM"/>
    </source>
</evidence>
<dbReference type="Proteomes" id="UP000247476">
    <property type="component" value="Unassembled WGS sequence"/>
</dbReference>
<evidence type="ECO:0000313" key="2">
    <source>
        <dbReference type="Proteomes" id="UP000247476"/>
    </source>
</evidence>
<evidence type="ECO:0000313" key="1">
    <source>
        <dbReference type="EMBL" id="PYI57005.1"/>
    </source>
</evidence>
<dbReference type="AlphaFoldDB" id="A0A2V5KBS4"/>
<gene>
    <name evidence="1" type="ORF">DLM86_00725</name>
</gene>
<proteinExistence type="predicted"/>
<comment type="caution">
    <text evidence="1">The sequence shown here is derived from an EMBL/GenBank/DDBJ whole genome shotgun (WGS) entry which is preliminary data.</text>
</comment>
<name>A0A2V5KBS4_9BACL</name>